<proteinExistence type="inferred from homology"/>
<comment type="subunit">
    <text evidence="8">Homodimer. Polymerizes to form a dynamic ring structure in a strictly GTP-dependent manner. Interacts directly with several other division proteins.</text>
</comment>
<evidence type="ECO:0000256" key="2">
    <source>
        <dbReference type="ARBA" id="ARBA00022490"/>
    </source>
</evidence>
<evidence type="ECO:0000256" key="8">
    <source>
        <dbReference type="HAMAP-Rule" id="MF_00909"/>
    </source>
</evidence>
<dbReference type="InterPro" id="IPR000158">
    <property type="entry name" value="Cell_div_FtsZ"/>
</dbReference>
<dbReference type="Pfam" id="PF12327">
    <property type="entry name" value="FtsZ_C"/>
    <property type="match status" value="1"/>
</dbReference>
<reference evidence="12 13" key="1">
    <citation type="journal article" date="2016" name="Environ. Microbiol.">
        <title>Genomic resolution of a cold subsurface aquifer community provides metabolic insights for novel microbes adapted to high CO concentrations.</title>
        <authorList>
            <person name="Probst A.J."/>
            <person name="Castelle C.J."/>
            <person name="Singh A."/>
            <person name="Brown C.T."/>
            <person name="Anantharaman K."/>
            <person name="Sharon I."/>
            <person name="Hug L.A."/>
            <person name="Burstein D."/>
            <person name="Emerson J.B."/>
            <person name="Thomas B.C."/>
            <person name="Banfield J.F."/>
        </authorList>
    </citation>
    <scope>NUCLEOTIDE SEQUENCE [LARGE SCALE GENOMIC DNA]</scope>
    <source>
        <strain evidence="12">CG1_02_38_46</strain>
    </source>
</reference>
<dbReference type="InterPro" id="IPR045061">
    <property type="entry name" value="FtsZ/CetZ"/>
</dbReference>
<sequence>MFKFEEERGYWANLKVVGMGGGGSNAVDRMIASQIQGVEFIAINTDAQALRASKASCKIQIGAKITEGLGAGSNPEIGKQAAEEDRDLMREALEGANMVFLTAGMGGGTGTGGIPVVASIAKEMGILTVAIVTKPFTFEGRKRRMQAEQGLKELEGKIDTLIVIPNDRLLKISSEHIPLVETFRIADDVLYHGVRGISELITTPGLINLDFADVRTIMKDGGEALMGMGSASGDGKAINAVKLAISSPLLEDISLEGATRVLFNITGSLDLEMSEANEAALLIYKMVGEDANIIFGVVPDESLKNEVRVTVIASGFDRKKFYVESEKGAELDFSTYMNQNLDRPAFRRRNIIDKYGAELDLNKEKKVYAASNLEIPTFLRNKIM</sequence>
<feature type="binding site" evidence="8">
    <location>
        <position position="187"/>
    </location>
    <ligand>
        <name>GTP</name>
        <dbReference type="ChEBI" id="CHEBI:37565"/>
    </ligand>
</feature>
<gene>
    <name evidence="8" type="primary">ftsZ</name>
    <name evidence="12" type="ORF">AUJ66_05110</name>
</gene>
<name>A0A1J4SC28_9BACT</name>
<evidence type="ECO:0000259" key="11">
    <source>
        <dbReference type="SMART" id="SM00865"/>
    </source>
</evidence>
<dbReference type="PROSITE" id="PS01134">
    <property type="entry name" value="FTSZ_1"/>
    <property type="match status" value="1"/>
</dbReference>
<evidence type="ECO:0000313" key="12">
    <source>
        <dbReference type="EMBL" id="OIN96848.1"/>
    </source>
</evidence>
<dbReference type="InterPro" id="IPR008280">
    <property type="entry name" value="Tub_FtsZ_C"/>
</dbReference>
<dbReference type="HAMAP" id="MF_00909">
    <property type="entry name" value="FtsZ"/>
    <property type="match status" value="1"/>
</dbReference>
<evidence type="ECO:0000256" key="4">
    <source>
        <dbReference type="ARBA" id="ARBA00022741"/>
    </source>
</evidence>
<keyword evidence="7 8" id="KW-0131">Cell cycle</keyword>
<evidence type="ECO:0000256" key="5">
    <source>
        <dbReference type="ARBA" id="ARBA00023134"/>
    </source>
</evidence>
<dbReference type="SUPFAM" id="SSF52490">
    <property type="entry name" value="Tubulin nucleotide-binding domain-like"/>
    <property type="match status" value="1"/>
</dbReference>
<keyword evidence="3 8" id="KW-0132">Cell division</keyword>
<keyword evidence="2 8" id="KW-0963">Cytoplasm</keyword>
<keyword evidence="6 8" id="KW-0717">Septation</keyword>
<dbReference type="InterPro" id="IPR036525">
    <property type="entry name" value="Tubulin/FtsZ_GTPase_sf"/>
</dbReference>
<dbReference type="GO" id="GO:0005525">
    <property type="term" value="F:GTP binding"/>
    <property type="evidence" value="ECO:0007669"/>
    <property type="project" value="UniProtKB-UniRule"/>
</dbReference>
<dbReference type="InterPro" id="IPR003008">
    <property type="entry name" value="Tubulin_FtsZ_GTPase"/>
</dbReference>
<keyword evidence="5 8" id="KW-0342">GTP-binding</keyword>
<dbReference type="GO" id="GO:0051258">
    <property type="term" value="P:protein polymerization"/>
    <property type="evidence" value="ECO:0007669"/>
    <property type="project" value="UniProtKB-UniRule"/>
</dbReference>
<evidence type="ECO:0000256" key="7">
    <source>
        <dbReference type="ARBA" id="ARBA00023306"/>
    </source>
</evidence>
<dbReference type="Gene3D" id="3.30.1330.20">
    <property type="entry name" value="Tubulin/FtsZ, C-terminal domain"/>
    <property type="match status" value="1"/>
</dbReference>
<dbReference type="NCBIfam" id="TIGR00065">
    <property type="entry name" value="ftsZ"/>
    <property type="match status" value="1"/>
</dbReference>
<dbReference type="STRING" id="1817893.AUJ66_05110"/>
<dbReference type="PRINTS" id="PR00423">
    <property type="entry name" value="CELLDVISFTSZ"/>
</dbReference>
<feature type="binding site" evidence="8">
    <location>
        <begin position="21"/>
        <end position="25"/>
    </location>
    <ligand>
        <name>GTP</name>
        <dbReference type="ChEBI" id="CHEBI:37565"/>
    </ligand>
</feature>
<dbReference type="SMART" id="SM00865">
    <property type="entry name" value="Tubulin_C"/>
    <property type="match status" value="1"/>
</dbReference>
<dbReference type="GO" id="GO:0032153">
    <property type="term" value="C:cell division site"/>
    <property type="evidence" value="ECO:0007669"/>
    <property type="project" value="UniProtKB-UniRule"/>
</dbReference>
<dbReference type="PANTHER" id="PTHR30314:SF3">
    <property type="entry name" value="MITOCHONDRIAL DIVISION PROTEIN FSZA"/>
    <property type="match status" value="1"/>
</dbReference>
<feature type="domain" description="Tubulin/FtsZ GTPase" evidence="10">
    <location>
        <begin position="13"/>
        <end position="205"/>
    </location>
</feature>
<comment type="function">
    <text evidence="8">Essential cell division protein that forms a contractile ring structure (Z ring) at the future cell division site. The regulation of the ring assembly controls the timing and the location of cell division. One of the functions of the FtsZ ring is to recruit other cell division proteins to the septum to produce a new cell wall between the dividing cells. Binds GTP and shows GTPase activity.</text>
</comment>
<dbReference type="Pfam" id="PF00091">
    <property type="entry name" value="Tubulin"/>
    <property type="match status" value="1"/>
</dbReference>
<evidence type="ECO:0000256" key="6">
    <source>
        <dbReference type="ARBA" id="ARBA00023210"/>
    </source>
</evidence>
<dbReference type="GO" id="GO:0003924">
    <property type="term" value="F:GTPase activity"/>
    <property type="evidence" value="ECO:0007669"/>
    <property type="project" value="UniProtKB-UniRule"/>
</dbReference>
<evidence type="ECO:0000256" key="1">
    <source>
        <dbReference type="ARBA" id="ARBA00009690"/>
    </source>
</evidence>
<dbReference type="InterPro" id="IPR037103">
    <property type="entry name" value="Tubulin/FtsZ-like_C"/>
</dbReference>
<feature type="binding site" evidence="8">
    <location>
        <begin position="108"/>
        <end position="110"/>
    </location>
    <ligand>
        <name>GTP</name>
        <dbReference type="ChEBI" id="CHEBI:37565"/>
    </ligand>
</feature>
<evidence type="ECO:0000256" key="3">
    <source>
        <dbReference type="ARBA" id="ARBA00022618"/>
    </source>
</evidence>
<dbReference type="GO" id="GO:0005737">
    <property type="term" value="C:cytoplasm"/>
    <property type="evidence" value="ECO:0007669"/>
    <property type="project" value="UniProtKB-SubCell"/>
</dbReference>
<accession>A0A1J4SC28</accession>
<dbReference type="SMART" id="SM00864">
    <property type="entry name" value="Tubulin"/>
    <property type="match status" value="1"/>
</dbReference>
<dbReference type="FunFam" id="3.40.50.1440:FF:000023">
    <property type="entry name" value="Cell division protein FtsZ"/>
    <property type="match status" value="1"/>
</dbReference>
<evidence type="ECO:0000259" key="10">
    <source>
        <dbReference type="SMART" id="SM00864"/>
    </source>
</evidence>
<dbReference type="InterPro" id="IPR020805">
    <property type="entry name" value="Cell_div_FtsZ_CS"/>
</dbReference>
<dbReference type="InterPro" id="IPR018316">
    <property type="entry name" value="Tubulin/FtsZ_2-layer-sand-dom"/>
</dbReference>
<feature type="binding site" evidence="8">
    <location>
        <position position="139"/>
    </location>
    <ligand>
        <name>GTP</name>
        <dbReference type="ChEBI" id="CHEBI:37565"/>
    </ligand>
</feature>
<comment type="caution">
    <text evidence="12">The sequence shown here is derived from an EMBL/GenBank/DDBJ whole genome shotgun (WGS) entry which is preliminary data.</text>
</comment>
<dbReference type="InterPro" id="IPR024757">
    <property type="entry name" value="FtsZ_C"/>
</dbReference>
<dbReference type="GO" id="GO:0000917">
    <property type="term" value="P:division septum assembly"/>
    <property type="evidence" value="ECO:0007669"/>
    <property type="project" value="UniProtKB-KW"/>
</dbReference>
<feature type="binding site" evidence="8">
    <location>
        <position position="143"/>
    </location>
    <ligand>
        <name>GTP</name>
        <dbReference type="ChEBI" id="CHEBI:37565"/>
    </ligand>
</feature>
<dbReference type="Gene3D" id="3.40.50.1440">
    <property type="entry name" value="Tubulin/FtsZ, GTPase domain"/>
    <property type="match status" value="1"/>
</dbReference>
<dbReference type="AlphaFoldDB" id="A0A1J4SC28"/>
<organism evidence="12 13">
    <name type="scientific">Candidatus Desantisbacteria bacterium CG1_02_38_46</name>
    <dbReference type="NCBI Taxonomy" id="1817893"/>
    <lineage>
        <taxon>Bacteria</taxon>
        <taxon>Candidatus Desantisiibacteriota</taxon>
    </lineage>
</organism>
<comment type="similarity">
    <text evidence="1 8">Belongs to the FtsZ family.</text>
</comment>
<dbReference type="CDD" id="cd02201">
    <property type="entry name" value="FtsZ_type1"/>
    <property type="match status" value="1"/>
</dbReference>
<feature type="domain" description="Tubulin/FtsZ 2-layer sandwich" evidence="11">
    <location>
        <begin position="207"/>
        <end position="325"/>
    </location>
</feature>
<evidence type="ECO:0000313" key="13">
    <source>
        <dbReference type="Proteomes" id="UP000182278"/>
    </source>
</evidence>
<dbReference type="EMBL" id="MNUO01000075">
    <property type="protein sequence ID" value="OIN96848.1"/>
    <property type="molecule type" value="Genomic_DNA"/>
</dbReference>
<protein>
    <recommendedName>
        <fullName evidence="8 9">Cell division protein FtsZ</fullName>
    </recommendedName>
</protein>
<keyword evidence="4 8" id="KW-0547">Nucleotide-binding</keyword>
<comment type="subcellular location">
    <subcellularLocation>
        <location evidence="8">Cytoplasm</location>
    </subcellularLocation>
    <text evidence="8">Assembles at midcell at the inner surface of the cytoplasmic membrane.</text>
</comment>
<dbReference type="SUPFAM" id="SSF55307">
    <property type="entry name" value="Tubulin C-terminal domain-like"/>
    <property type="match status" value="1"/>
</dbReference>
<dbReference type="GO" id="GO:0043093">
    <property type="term" value="P:FtsZ-dependent cytokinesis"/>
    <property type="evidence" value="ECO:0007669"/>
    <property type="project" value="UniProtKB-UniRule"/>
</dbReference>
<dbReference type="PANTHER" id="PTHR30314">
    <property type="entry name" value="CELL DIVISION PROTEIN FTSZ-RELATED"/>
    <property type="match status" value="1"/>
</dbReference>
<dbReference type="Proteomes" id="UP000182278">
    <property type="component" value="Unassembled WGS sequence"/>
</dbReference>
<evidence type="ECO:0000256" key="9">
    <source>
        <dbReference type="NCBIfam" id="TIGR00065"/>
    </source>
</evidence>